<dbReference type="Gene3D" id="1.10.443.10">
    <property type="entry name" value="Intergrase catalytic core"/>
    <property type="match status" value="1"/>
</dbReference>
<dbReference type="RefSeq" id="WP_138839493.1">
    <property type="nucleotide sequence ID" value="NZ_VCNI01000007.1"/>
</dbReference>
<dbReference type="Proteomes" id="UP000751614">
    <property type="component" value="Unassembled WGS sequence"/>
</dbReference>
<dbReference type="InterPro" id="IPR002104">
    <property type="entry name" value="Integrase_catalytic"/>
</dbReference>
<dbReference type="InterPro" id="IPR011010">
    <property type="entry name" value="DNA_brk_join_enz"/>
</dbReference>
<dbReference type="CDD" id="cd01185">
    <property type="entry name" value="INTN1_C_like"/>
    <property type="match status" value="1"/>
</dbReference>
<dbReference type="Pfam" id="PF13102">
    <property type="entry name" value="Phage_int_SAM_5"/>
    <property type="match status" value="1"/>
</dbReference>
<dbReference type="PANTHER" id="PTHR30349:SF64">
    <property type="entry name" value="PROPHAGE INTEGRASE INTD-RELATED"/>
    <property type="match status" value="1"/>
</dbReference>
<dbReference type="Pfam" id="PF00589">
    <property type="entry name" value="Phage_integrase"/>
    <property type="match status" value="1"/>
</dbReference>
<keyword evidence="2" id="KW-0238">DNA-binding</keyword>
<dbReference type="InterPro" id="IPR013762">
    <property type="entry name" value="Integrase-like_cat_sf"/>
</dbReference>
<dbReference type="PROSITE" id="PS51898">
    <property type="entry name" value="TYR_RECOMBINASE"/>
    <property type="match status" value="1"/>
</dbReference>
<comment type="caution">
    <text evidence="5">The sequence shown here is derived from an EMBL/GenBank/DDBJ whole genome shotgun (WGS) entry which is preliminary data.</text>
</comment>
<organism evidence="5 6">
    <name type="scientific">Flagellimonas algicola</name>
    <dbReference type="NCBI Taxonomy" id="2583815"/>
    <lineage>
        <taxon>Bacteria</taxon>
        <taxon>Pseudomonadati</taxon>
        <taxon>Bacteroidota</taxon>
        <taxon>Flavobacteriia</taxon>
        <taxon>Flavobacteriales</taxon>
        <taxon>Flavobacteriaceae</taxon>
        <taxon>Flagellimonas</taxon>
    </lineage>
</organism>
<name>A0ABY2WG89_9FLAO</name>
<dbReference type="InterPro" id="IPR025269">
    <property type="entry name" value="SAM-like_dom"/>
</dbReference>
<dbReference type="EMBL" id="VCNI01000007">
    <property type="protein sequence ID" value="TMU50445.1"/>
    <property type="molecule type" value="Genomic_DNA"/>
</dbReference>
<dbReference type="InterPro" id="IPR035386">
    <property type="entry name" value="Arm-DNA-bind_5"/>
</dbReference>
<dbReference type="Pfam" id="PF17293">
    <property type="entry name" value="Arm-DNA-bind_5"/>
    <property type="match status" value="1"/>
</dbReference>
<keyword evidence="3" id="KW-0233">DNA recombination</keyword>
<sequence length="420" mass="49216">MRTRSTFSISFWISTSRRDDDTAKIYARITIDSQRVNLSLKYTIPVNAWDRKVSRVIGRTKEAQEINTYLKEVESELFQCYRELRSRLPHITPQMVKAHYFGEDDGQITMTALFEYHNTHSAHILSKATLSHYKTTQKYLLKYIKKQYKCDDYKLSLLDHPFIVGFETFLRKLHPLHYHGKLSNNGAMKHIQRLRKMITMAVHNEWIEKNPFQKFKVRMEKKEREFLTLKELQDIQDYHTVIERLRIVKDLFVFSCYTGISYCDVMNLSEDNIVMGIDGKHWISTKRLKTKNTFKLPLIGPALSIIKRYQYHPKRKTGKLFPRISNQKLNSYLKEVADACGITKNITFHMARHTFATTITLSNGVPIETVSKILGHTRLATTQIYARVLDRKISEDMRGLESILDTKLSDSIAAKEKFSF</sequence>
<reference evidence="5 6" key="1">
    <citation type="submission" date="2019-05" db="EMBL/GenBank/DDBJ databases">
        <title>Flagellimonas sp. AsT0115, sp. nov., isolated from a marine red algae, Asparagopsis taxiformis.</title>
        <authorList>
            <person name="Kim J."/>
            <person name="Jeong S.E."/>
            <person name="Jeon C.O."/>
        </authorList>
    </citation>
    <scope>NUCLEOTIDE SEQUENCE [LARGE SCALE GENOMIC DNA]</scope>
    <source>
        <strain evidence="5 6">AsT0115</strain>
    </source>
</reference>
<accession>A0ABY2WG89</accession>
<evidence type="ECO:0000256" key="3">
    <source>
        <dbReference type="ARBA" id="ARBA00023172"/>
    </source>
</evidence>
<feature type="domain" description="Tyr recombinase" evidence="4">
    <location>
        <begin position="222"/>
        <end position="398"/>
    </location>
</feature>
<dbReference type="SUPFAM" id="SSF56349">
    <property type="entry name" value="DNA breaking-rejoining enzymes"/>
    <property type="match status" value="1"/>
</dbReference>
<dbReference type="InterPro" id="IPR010998">
    <property type="entry name" value="Integrase_recombinase_N"/>
</dbReference>
<evidence type="ECO:0000313" key="5">
    <source>
        <dbReference type="EMBL" id="TMU50445.1"/>
    </source>
</evidence>
<protein>
    <submittedName>
        <fullName evidence="5">Site-specific integrase</fullName>
    </submittedName>
</protein>
<proteinExistence type="inferred from homology"/>
<comment type="similarity">
    <text evidence="1">Belongs to the 'phage' integrase family.</text>
</comment>
<evidence type="ECO:0000256" key="2">
    <source>
        <dbReference type="ARBA" id="ARBA00023125"/>
    </source>
</evidence>
<dbReference type="InterPro" id="IPR050090">
    <property type="entry name" value="Tyrosine_recombinase_XerCD"/>
</dbReference>
<dbReference type="Gene3D" id="1.10.150.130">
    <property type="match status" value="1"/>
</dbReference>
<gene>
    <name evidence="5" type="ORF">FGG15_19675</name>
</gene>
<keyword evidence="6" id="KW-1185">Reference proteome</keyword>
<dbReference type="PANTHER" id="PTHR30349">
    <property type="entry name" value="PHAGE INTEGRASE-RELATED"/>
    <property type="match status" value="1"/>
</dbReference>
<evidence type="ECO:0000256" key="1">
    <source>
        <dbReference type="ARBA" id="ARBA00008857"/>
    </source>
</evidence>
<evidence type="ECO:0000259" key="4">
    <source>
        <dbReference type="PROSITE" id="PS51898"/>
    </source>
</evidence>
<evidence type="ECO:0000313" key="6">
    <source>
        <dbReference type="Proteomes" id="UP000751614"/>
    </source>
</evidence>